<evidence type="ECO:0000256" key="4">
    <source>
        <dbReference type="ARBA" id="ARBA00022840"/>
    </source>
</evidence>
<evidence type="ECO:0000256" key="2">
    <source>
        <dbReference type="ARBA" id="ARBA00022448"/>
    </source>
</evidence>
<dbReference type="SMART" id="SM00382">
    <property type="entry name" value="AAA"/>
    <property type="match status" value="1"/>
</dbReference>
<name>A0ABQ4NE17_9BACL</name>
<organism evidence="6 7">
    <name type="scientific">Paenibacillus cisolokensis</name>
    <dbReference type="NCBI Taxonomy" id="1658519"/>
    <lineage>
        <taxon>Bacteria</taxon>
        <taxon>Bacillati</taxon>
        <taxon>Bacillota</taxon>
        <taxon>Bacilli</taxon>
        <taxon>Bacillales</taxon>
        <taxon>Paenibacillaceae</taxon>
        <taxon>Paenibacillus</taxon>
    </lineage>
</organism>
<dbReference type="PROSITE" id="PS50893">
    <property type="entry name" value="ABC_TRANSPORTER_2"/>
    <property type="match status" value="1"/>
</dbReference>
<dbReference type="Pfam" id="PF08352">
    <property type="entry name" value="oligo_HPY"/>
    <property type="match status" value="1"/>
</dbReference>
<proteinExistence type="inferred from homology"/>
<comment type="caution">
    <text evidence="6">The sequence shown here is derived from an EMBL/GenBank/DDBJ whole genome shotgun (WGS) entry which is preliminary data.</text>
</comment>
<gene>
    <name evidence="6" type="ORF">PACILC2_47520</name>
</gene>
<accession>A0ABQ4NE17</accession>
<dbReference type="PROSITE" id="PS00211">
    <property type="entry name" value="ABC_TRANSPORTER_1"/>
    <property type="match status" value="1"/>
</dbReference>
<dbReference type="GO" id="GO:0005524">
    <property type="term" value="F:ATP binding"/>
    <property type="evidence" value="ECO:0007669"/>
    <property type="project" value="UniProtKB-KW"/>
</dbReference>
<feature type="domain" description="ABC transporter" evidence="5">
    <location>
        <begin position="18"/>
        <end position="263"/>
    </location>
</feature>
<comment type="similarity">
    <text evidence="1">Belongs to the ABC transporter superfamily.</text>
</comment>
<keyword evidence="4 6" id="KW-0067">ATP-binding</keyword>
<dbReference type="Gene3D" id="3.40.50.300">
    <property type="entry name" value="P-loop containing nucleotide triphosphate hydrolases"/>
    <property type="match status" value="1"/>
</dbReference>
<evidence type="ECO:0000313" key="6">
    <source>
        <dbReference type="EMBL" id="GIQ66184.1"/>
    </source>
</evidence>
<dbReference type="CDD" id="cd03257">
    <property type="entry name" value="ABC_NikE_OppD_transporters"/>
    <property type="match status" value="1"/>
</dbReference>
<dbReference type="SUPFAM" id="SSF52540">
    <property type="entry name" value="P-loop containing nucleoside triphosphate hydrolases"/>
    <property type="match status" value="1"/>
</dbReference>
<dbReference type="NCBIfam" id="TIGR01727">
    <property type="entry name" value="oligo_HPY"/>
    <property type="match status" value="1"/>
</dbReference>
<keyword evidence="7" id="KW-1185">Reference proteome</keyword>
<evidence type="ECO:0000256" key="1">
    <source>
        <dbReference type="ARBA" id="ARBA00005417"/>
    </source>
</evidence>
<reference evidence="6 7" key="1">
    <citation type="submission" date="2021-04" db="EMBL/GenBank/DDBJ databases">
        <title>Draft genome sequence of Paenibacillus cisolokensis, LC2-13A.</title>
        <authorList>
            <person name="Uke A."/>
            <person name="Chhe C."/>
            <person name="Baramee S."/>
            <person name="Kosugi A."/>
        </authorList>
    </citation>
    <scope>NUCLEOTIDE SEQUENCE [LARGE SCALE GENOMIC DNA]</scope>
    <source>
        <strain evidence="6 7">LC2-13A</strain>
    </source>
</reference>
<evidence type="ECO:0000259" key="5">
    <source>
        <dbReference type="PROSITE" id="PS50893"/>
    </source>
</evidence>
<dbReference type="EMBL" id="BOVJ01000168">
    <property type="protein sequence ID" value="GIQ66184.1"/>
    <property type="molecule type" value="Genomic_DNA"/>
</dbReference>
<keyword evidence="3" id="KW-0547">Nucleotide-binding</keyword>
<dbReference type="InterPro" id="IPR003593">
    <property type="entry name" value="AAA+_ATPase"/>
</dbReference>
<dbReference type="InterPro" id="IPR050319">
    <property type="entry name" value="ABC_transp_ATP-bind"/>
</dbReference>
<dbReference type="Pfam" id="PF00005">
    <property type="entry name" value="ABC_tran"/>
    <property type="match status" value="1"/>
</dbReference>
<dbReference type="InterPro" id="IPR013563">
    <property type="entry name" value="Oligopep_ABC_C"/>
</dbReference>
<dbReference type="Proteomes" id="UP000680304">
    <property type="component" value="Unassembled WGS sequence"/>
</dbReference>
<dbReference type="InterPro" id="IPR017871">
    <property type="entry name" value="ABC_transporter-like_CS"/>
</dbReference>
<evidence type="ECO:0000256" key="3">
    <source>
        <dbReference type="ARBA" id="ARBA00022741"/>
    </source>
</evidence>
<dbReference type="InterPro" id="IPR027417">
    <property type="entry name" value="P-loop_NTPase"/>
</dbReference>
<protein>
    <submittedName>
        <fullName evidence="6">ABC transporter ATP-binding protein</fullName>
    </submittedName>
</protein>
<evidence type="ECO:0000313" key="7">
    <source>
        <dbReference type="Proteomes" id="UP000680304"/>
    </source>
</evidence>
<dbReference type="PANTHER" id="PTHR43776">
    <property type="entry name" value="TRANSPORT ATP-BINDING PROTEIN"/>
    <property type="match status" value="1"/>
</dbReference>
<dbReference type="PANTHER" id="PTHR43776:SF7">
    <property type="entry name" value="D,D-DIPEPTIDE TRANSPORT ATP-BINDING PROTEIN DDPF-RELATED"/>
    <property type="match status" value="1"/>
</dbReference>
<dbReference type="InterPro" id="IPR003439">
    <property type="entry name" value="ABC_transporter-like_ATP-bd"/>
</dbReference>
<keyword evidence="2" id="KW-0813">Transport</keyword>
<dbReference type="RefSeq" id="WP_213530736.1">
    <property type="nucleotide sequence ID" value="NZ_BOVJ01000168.1"/>
</dbReference>
<sequence length="338" mass="37925">MSEAKQIILEVTGMKNISRSKRFFKRTAGSVKAVDDVHFYIREGETFGLVGESGCGKTTLGRCILRAIEPSDGKTHFRDRTGNMVDLNTLDSRRLRAFRRDIQLIFQDPYSSLNPRMTVLGIVGEPLVCNKLAGGEKLKERVRELMEMVGLDSRHLERYPHAFSGGQRQRIGIARALATNPRFIVCDEAVSALDVSVQAQILNLLQDLQRKLGLSYLFISHDLGVIQHISDRVGVMYVGRMVETARTGQLFARPRHPYTEALLSAKPLPDPRRKAERIILSGEVANPANPPSGCYFHPRCPYATDICRMEKPPWRAVGDDHYVACHRTDELELQGAAI</sequence>